<evidence type="ECO:0000313" key="1">
    <source>
        <dbReference type="EMBL" id="MPN11756.1"/>
    </source>
</evidence>
<reference evidence="1" key="1">
    <citation type="submission" date="2019-08" db="EMBL/GenBank/DDBJ databases">
        <authorList>
            <person name="Kucharzyk K."/>
            <person name="Murdoch R.W."/>
            <person name="Higgins S."/>
            <person name="Loffler F."/>
        </authorList>
    </citation>
    <scope>NUCLEOTIDE SEQUENCE</scope>
</reference>
<gene>
    <name evidence="1" type="ORF">SDC9_159064</name>
</gene>
<proteinExistence type="predicted"/>
<sequence length="248" mass="27300">MAMLDPLDKLDRVADVFAKTFSGGRVFLADLPCGSGAAVLTILCAIAELRRSRRIPRSPLYLTVLGGELSEFARAYAQKAINGLIESLRAEGIFVDADFLHWNACDKFSNADLIKELTLRSAGCAARMLVLANFSGFLQSSGKWDAAKAQFDALFLHSRDENSCAIWIEPLTNNVIKTGGGFFDRLVNWFKKQFGELPQTVSLEGEGNQPIYGASEAHAQHPLRPGHLFRSNLAVVRFDLPNEVKANR</sequence>
<organism evidence="1">
    <name type="scientific">bioreactor metagenome</name>
    <dbReference type="NCBI Taxonomy" id="1076179"/>
    <lineage>
        <taxon>unclassified sequences</taxon>
        <taxon>metagenomes</taxon>
        <taxon>ecological metagenomes</taxon>
    </lineage>
</organism>
<name>A0A645FDT8_9ZZZZ</name>
<comment type="caution">
    <text evidence="1">The sequence shown here is derived from an EMBL/GenBank/DDBJ whole genome shotgun (WGS) entry which is preliminary data.</text>
</comment>
<protein>
    <submittedName>
        <fullName evidence="1">Uncharacterized protein</fullName>
    </submittedName>
</protein>
<accession>A0A645FDT8</accession>
<dbReference type="EMBL" id="VSSQ01058009">
    <property type="protein sequence ID" value="MPN11756.1"/>
    <property type="molecule type" value="Genomic_DNA"/>
</dbReference>
<dbReference type="AlphaFoldDB" id="A0A645FDT8"/>